<feature type="domain" description="BIG2" evidence="3">
    <location>
        <begin position="547"/>
        <end position="624"/>
    </location>
</feature>
<dbReference type="Pfam" id="PF02368">
    <property type="entry name" value="Big_2"/>
    <property type="match status" value="4"/>
</dbReference>
<dbReference type="InterPro" id="IPR013378">
    <property type="entry name" value="InlB-like_B-rpt"/>
</dbReference>
<evidence type="ECO:0000256" key="2">
    <source>
        <dbReference type="SAM" id="SignalP"/>
    </source>
</evidence>
<protein>
    <recommendedName>
        <fullName evidence="3">BIG2 domain-containing protein</fullName>
    </recommendedName>
</protein>
<dbReference type="SUPFAM" id="SSF49373">
    <property type="entry name" value="Invasin/intimin cell-adhesion fragments"/>
    <property type="match status" value="4"/>
</dbReference>
<dbReference type="SMART" id="SM00635">
    <property type="entry name" value="BID_2"/>
    <property type="match status" value="4"/>
</dbReference>
<dbReference type="Gene3D" id="2.60.40.3630">
    <property type="match status" value="1"/>
</dbReference>
<organism evidence="4 5">
    <name type="scientific">Clostridium innocuum</name>
    <dbReference type="NCBI Taxonomy" id="1522"/>
    <lineage>
        <taxon>Bacteria</taxon>
        <taxon>Bacillati</taxon>
        <taxon>Bacillota</taxon>
        <taxon>Clostridia</taxon>
        <taxon>Eubacteriales</taxon>
        <taxon>Clostridiaceae</taxon>
        <taxon>Clostridium</taxon>
    </lineage>
</organism>
<dbReference type="InterPro" id="IPR003343">
    <property type="entry name" value="Big_2"/>
</dbReference>
<evidence type="ECO:0000313" key="5">
    <source>
        <dbReference type="Proteomes" id="UP000030008"/>
    </source>
</evidence>
<dbReference type="NCBIfam" id="TIGR02543">
    <property type="entry name" value="List_Bact_rpt"/>
    <property type="match status" value="4"/>
</dbReference>
<comment type="subcellular location">
    <subcellularLocation>
        <location evidence="1">Cell envelope</location>
    </subcellularLocation>
</comment>
<feature type="domain" description="BIG2" evidence="3">
    <location>
        <begin position="629"/>
        <end position="706"/>
    </location>
</feature>
<dbReference type="InterPro" id="IPR042229">
    <property type="entry name" value="Listeria/Bacterioides_rpt_sf"/>
</dbReference>
<sequence length="1162" mass="128483">MVDGETRDYMKKKMKWRKLALALALTVSCMPQSMKAQEVVEQKKALPFEITNIGISSNTVKAKEAVTYTIDVQSEKPMSSRITIHLSAPITKKEKGVTMKYDGNGRYTGIFQTSEDEEDGIWRVDRIDAGLENGDRILVYNTVDLPSYAVYAYDFSPLDVTVTDSTGADITRPELHGISVLTKEVYPGSAIKYQFDASDDMSGIKRISITLHSPSGKALRKNVEYSQDQTVYELTIPTDSDLEEGNWTIYSVALWDYKMNFVNYINQPLLSSSYENMRYLDMSAQGFQVVPDPDVAQGLSNVFYITDSKTVNDYVYDGDLYVGENAFLTMKNVHVTGNVYVLGVLRSQGIQVDGTVFCKMSTTGYNNTQGTFMWSGTNSIHSVQATNRPVAVVPVRIDQTLTASRNGDVALKGVSLPYITIAVEGKEMQTDYRGRFDAGIVNIGEKDTVNITWKLPFGMPAENNIAVERETPVSLHMLTPPDKLEYITGEKVSLKGMRIEAVYADGSKRETTAYRVENTALTAGNHSITVSYHGAKTSFQVTVKDIPVTSLKLNKQSATLHPDESVALQADIQPANATDKSIAWKSSNSAVASVDEKGRVTALKSGTAVISAVMKNGLRAECKITVKIAVDYVQLDSAYKDVYVTQTGQLNATVYPEDATNKKVKWRSTNTSVVRVDQTGHYKALKSGFAYIYATSEDNEHIERFCEINVNVPPVEVNIQESSLNLKRGQSYQLNYTAYSPTGVDVAFKWESVDPKIASVNQKGVITALREGVISITLNSSYNNGGDMVLVTVTNPVSALKMNKASANMTKGSYLQLSASISPSDASNKGLTWTSSNKNILTVSSSGKVYAKGFGTATITAQAKDGSKVKAASRIFSGYGISYVLNGGSNHKSNVSVYYNQAVKLYNPTRSGYSFKGWYSDSKYKTRVTSYKKGTKGNKKLYAKWSKNTYRITYKLNGGKNTKSNPSTYSVTSSISLKNPSRKGYSFKGWYSDSKYKNKVTSIKKRTGNLTLYAKWSATSYRITYKLNGGKNTKSNPSAFTINSTVSLKNPSRKGYSFKGWYSDSRYRTRIKTIKKGTTGNKTLYAKWSKNSYRITYKLNGGKNTKSNPAKYSITSSVKLKNPSRKGYRFTGWYTDAACKKKVTAIKKGTTGNKTFYAGWRK</sequence>
<accession>A0A099I7H5</accession>
<feature type="chain" id="PRO_5001947309" description="BIG2 domain-containing protein" evidence="2">
    <location>
        <begin position="37"/>
        <end position="1162"/>
    </location>
</feature>
<comment type="caution">
    <text evidence="4">The sequence shown here is derived from an EMBL/GenBank/DDBJ whole genome shotgun (WGS) entry which is preliminary data.</text>
</comment>
<dbReference type="Proteomes" id="UP000030008">
    <property type="component" value="Unassembled WGS sequence"/>
</dbReference>
<dbReference type="GO" id="GO:0030313">
    <property type="term" value="C:cell envelope"/>
    <property type="evidence" value="ECO:0007669"/>
    <property type="project" value="UniProtKB-SubCell"/>
</dbReference>
<reference evidence="4 5" key="1">
    <citation type="submission" date="2014-08" db="EMBL/GenBank/DDBJ databases">
        <title>Clostridium innocuum, an unnegligible vancomycin-resistant pathogen causing extra-intestinal infections.</title>
        <authorList>
            <person name="Feng Y."/>
            <person name="Chiu C.-H."/>
        </authorList>
    </citation>
    <scope>NUCLEOTIDE SEQUENCE [LARGE SCALE GENOMIC DNA]</scope>
    <source>
        <strain evidence="4 5">AN88</strain>
    </source>
</reference>
<feature type="domain" description="BIG2" evidence="3">
    <location>
        <begin position="796"/>
        <end position="873"/>
    </location>
</feature>
<dbReference type="PANTHER" id="PTHR23019">
    <property type="entry name" value="NUCLEAR PORE MEMBRANE GLYCOPROTEIN GP210-RELATED"/>
    <property type="match status" value="1"/>
</dbReference>
<gene>
    <name evidence="4" type="ORF">CIAN88_12620</name>
</gene>
<dbReference type="InterPro" id="IPR045197">
    <property type="entry name" value="NUP210-like"/>
</dbReference>
<evidence type="ECO:0000313" key="4">
    <source>
        <dbReference type="EMBL" id="KGJ52833.1"/>
    </source>
</evidence>
<dbReference type="Pfam" id="PF09479">
    <property type="entry name" value="Flg_new"/>
    <property type="match status" value="4"/>
</dbReference>
<evidence type="ECO:0000256" key="1">
    <source>
        <dbReference type="ARBA" id="ARBA00004196"/>
    </source>
</evidence>
<keyword evidence="2" id="KW-0732">Signal</keyword>
<feature type="signal peptide" evidence="2">
    <location>
        <begin position="1"/>
        <end position="36"/>
    </location>
</feature>
<dbReference type="Pfam" id="PF07523">
    <property type="entry name" value="Big_3"/>
    <property type="match status" value="1"/>
</dbReference>
<dbReference type="PROSITE" id="PS51257">
    <property type="entry name" value="PROKAR_LIPOPROTEIN"/>
    <property type="match status" value="1"/>
</dbReference>
<feature type="domain" description="BIG2" evidence="3">
    <location>
        <begin position="713"/>
        <end position="790"/>
    </location>
</feature>
<dbReference type="AlphaFoldDB" id="A0A099I7H5"/>
<dbReference type="PANTHER" id="PTHR23019:SF0">
    <property type="entry name" value="NUCLEAR PORE MEMBRANE GLYCOPROTEIN 210"/>
    <property type="match status" value="1"/>
</dbReference>
<proteinExistence type="predicted"/>
<dbReference type="Gene3D" id="2.60.40.4270">
    <property type="entry name" value="Listeria-Bacteroides repeat domain"/>
    <property type="match status" value="4"/>
</dbReference>
<name>A0A099I7H5_CLOIN</name>
<dbReference type="InterPro" id="IPR008964">
    <property type="entry name" value="Invasin/intimin_cell_adhesion"/>
</dbReference>
<dbReference type="EMBL" id="JQIF01000052">
    <property type="protein sequence ID" value="KGJ52833.1"/>
    <property type="molecule type" value="Genomic_DNA"/>
</dbReference>
<dbReference type="Gene3D" id="2.60.40.1080">
    <property type="match status" value="4"/>
</dbReference>
<evidence type="ECO:0000259" key="3">
    <source>
        <dbReference type="SMART" id="SM00635"/>
    </source>
</evidence>
<dbReference type="InterPro" id="IPR022038">
    <property type="entry name" value="Ig-like_bact"/>
</dbReference>